<dbReference type="RefSeq" id="XP_060288534.1">
    <property type="nucleotide sequence ID" value="XM_060431363.1"/>
</dbReference>
<feature type="compositionally biased region" description="Gly residues" evidence="1">
    <location>
        <begin position="183"/>
        <end position="195"/>
    </location>
</feature>
<name>A0AAJ0C989_9PEZI</name>
<dbReference type="GeneID" id="85314550"/>
<organism evidence="3 4">
    <name type="scientific">Phialemonium atrogriseum</name>
    <dbReference type="NCBI Taxonomy" id="1093897"/>
    <lineage>
        <taxon>Eukaryota</taxon>
        <taxon>Fungi</taxon>
        <taxon>Dikarya</taxon>
        <taxon>Ascomycota</taxon>
        <taxon>Pezizomycotina</taxon>
        <taxon>Sordariomycetes</taxon>
        <taxon>Sordariomycetidae</taxon>
        <taxon>Cephalothecales</taxon>
        <taxon>Cephalothecaceae</taxon>
        <taxon>Phialemonium</taxon>
    </lineage>
</organism>
<dbReference type="Proteomes" id="UP001244011">
    <property type="component" value="Unassembled WGS sequence"/>
</dbReference>
<keyword evidence="4" id="KW-1185">Reference proteome</keyword>
<feature type="domain" description="CBF1-interacting co-repressor CIR N-terminal" evidence="2">
    <location>
        <begin position="10"/>
        <end position="46"/>
    </location>
</feature>
<dbReference type="InterPro" id="IPR039875">
    <property type="entry name" value="LENG1-like"/>
</dbReference>
<dbReference type="EMBL" id="MU838997">
    <property type="protein sequence ID" value="KAK1772321.1"/>
    <property type="molecule type" value="Genomic_DNA"/>
</dbReference>
<feature type="region of interest" description="Disordered" evidence="1">
    <location>
        <begin position="18"/>
        <end position="118"/>
    </location>
</feature>
<proteinExistence type="predicted"/>
<feature type="compositionally biased region" description="Low complexity" evidence="1">
    <location>
        <begin position="105"/>
        <end position="118"/>
    </location>
</feature>
<gene>
    <name evidence="3" type="ORF">QBC33DRAFT_582916</name>
</gene>
<protein>
    <recommendedName>
        <fullName evidence="2">CBF1-interacting co-repressor CIR N-terminal domain-containing protein</fullName>
    </recommendedName>
</protein>
<feature type="region of interest" description="Disordered" evidence="1">
    <location>
        <begin position="146"/>
        <end position="306"/>
    </location>
</feature>
<feature type="compositionally biased region" description="Basic and acidic residues" evidence="1">
    <location>
        <begin position="248"/>
        <end position="276"/>
    </location>
</feature>
<evidence type="ECO:0000313" key="4">
    <source>
        <dbReference type="Proteomes" id="UP001244011"/>
    </source>
</evidence>
<comment type="caution">
    <text evidence="3">The sequence shown here is derived from an EMBL/GenBank/DDBJ whole genome shotgun (WGS) entry which is preliminary data.</text>
</comment>
<evidence type="ECO:0000313" key="3">
    <source>
        <dbReference type="EMBL" id="KAK1772321.1"/>
    </source>
</evidence>
<dbReference type="AlphaFoldDB" id="A0AAJ0C989"/>
<dbReference type="PANTHER" id="PTHR22093:SF0">
    <property type="entry name" value="LEUKOCYTE RECEPTOR CLUSTER MEMBER 1"/>
    <property type="match status" value="1"/>
</dbReference>
<feature type="compositionally biased region" description="Basic and acidic residues" evidence="1">
    <location>
        <begin position="152"/>
        <end position="171"/>
    </location>
</feature>
<reference evidence="3" key="1">
    <citation type="submission" date="2023-06" db="EMBL/GenBank/DDBJ databases">
        <title>Genome-scale phylogeny and comparative genomics of the fungal order Sordariales.</title>
        <authorList>
            <consortium name="Lawrence Berkeley National Laboratory"/>
            <person name="Hensen N."/>
            <person name="Bonometti L."/>
            <person name="Westerberg I."/>
            <person name="Brannstrom I.O."/>
            <person name="Guillou S."/>
            <person name="Cros-Aarteil S."/>
            <person name="Calhoun S."/>
            <person name="Haridas S."/>
            <person name="Kuo A."/>
            <person name="Mondo S."/>
            <person name="Pangilinan J."/>
            <person name="Riley R."/>
            <person name="Labutti K."/>
            <person name="Andreopoulos B."/>
            <person name="Lipzen A."/>
            <person name="Chen C."/>
            <person name="Yanf M."/>
            <person name="Daum C."/>
            <person name="Ng V."/>
            <person name="Clum A."/>
            <person name="Steindorff A."/>
            <person name="Ohm R."/>
            <person name="Martin F."/>
            <person name="Silar P."/>
            <person name="Natvig D."/>
            <person name="Lalanne C."/>
            <person name="Gautier V."/>
            <person name="Ament-Velasquez S.L."/>
            <person name="Kruys A."/>
            <person name="Hutchinson M.I."/>
            <person name="Powell A.J."/>
            <person name="Barry K."/>
            <person name="Miller A.N."/>
            <person name="Grigoriev I.V."/>
            <person name="Debuchy R."/>
            <person name="Gladieux P."/>
            <person name="Thoren M.H."/>
            <person name="Johannesson H."/>
        </authorList>
    </citation>
    <scope>NUCLEOTIDE SEQUENCE</scope>
    <source>
        <strain evidence="3">8032-3</strain>
    </source>
</reference>
<feature type="compositionally biased region" description="Pro residues" evidence="1">
    <location>
        <begin position="57"/>
        <end position="66"/>
    </location>
</feature>
<sequence>MPLHLLGKKSWNVYNAANIERVRRDEAAAAAREAAEEQRMQEDDAARRLAILRGEEPPPPPPPPPRPEPESSSRRPPEHIAGERPERRKRKRAGEDDTDFEMRVATEQQRTPAAAAAGGEALSRLLPGPAAGAAVSLVDERGHVALFAPPPLDERAERDGGKKREREREDQSQGGMRFSDAAGRGGAGLVVGGAGPWYAQAGGDGSALGAEAPSKDVWGNEDPRRRMREAARLDASDPLAMMKRGAAKVRELGKERSREAKERERELRQLRKEERRRERRRRREGRDRDDVDDLEGFSLDGPSPAV</sequence>
<dbReference type="Pfam" id="PF10197">
    <property type="entry name" value="Cir_N"/>
    <property type="match status" value="1"/>
</dbReference>
<feature type="compositionally biased region" description="Basic and acidic residues" evidence="1">
    <location>
        <begin position="221"/>
        <end position="235"/>
    </location>
</feature>
<dbReference type="InterPro" id="IPR019339">
    <property type="entry name" value="CIR_N_dom"/>
</dbReference>
<feature type="compositionally biased region" description="Basic and acidic residues" evidence="1">
    <location>
        <begin position="20"/>
        <end position="47"/>
    </location>
</feature>
<dbReference type="PANTHER" id="PTHR22093">
    <property type="entry name" value="LEUKOCYTE RECEPTOR CLUSTER LRC MEMBER 1"/>
    <property type="match status" value="1"/>
</dbReference>
<dbReference type="SMART" id="SM01083">
    <property type="entry name" value="Cir_N"/>
    <property type="match status" value="1"/>
</dbReference>
<evidence type="ECO:0000256" key="1">
    <source>
        <dbReference type="SAM" id="MobiDB-lite"/>
    </source>
</evidence>
<evidence type="ECO:0000259" key="2">
    <source>
        <dbReference type="SMART" id="SM01083"/>
    </source>
</evidence>
<feature type="compositionally biased region" description="Basic and acidic residues" evidence="1">
    <location>
        <begin position="67"/>
        <end position="86"/>
    </location>
</feature>
<accession>A0AAJ0C989</accession>